<dbReference type="Pfam" id="PF08238">
    <property type="entry name" value="Sel1"/>
    <property type="match status" value="2"/>
</dbReference>
<sequence>MPHQDQQDNISKARMLLVTRRFLKLDEWLLSQMRGWQNQGEGQSDYGLLMHPATLFTGTESPPLNPLEILNDWVQQCPQSYHAHALLGMVWHENAWIIRQPQEGEEVADHQWLGAQLCCDYAVLSFLRAIELHPRPTHALRHMMNLSGGFGEPYWLKALFAGEIPKPLHEKFSIQGSEIWQAGVTHIHALGFEPATHWPQILPAALQHTRKNDEEALDYWLRMAMSVRHADVGTMESYLLFHSAFWGGSDAQQMQIIDSPLCAEFSEEERNQFRANALCDALSGDIADRESPESQELQSRLAGLLAQPLTPETRIRLLSLAGICIAYWQDDDQAGLAVYNDLFAVSPQAMPGHAAQMFISRAVLANGHQEGLPVLTQLLTRGLSQANDPVLVAFAATALQSGLYGLPARPELCAGLMEHAWSLIQQAGDEQPVKDLVTLAHDMAINDDLGAAHFLMTEMARHGSAIHCYELYFFYRNGWHQDVPEQYHNDSNAMDCLLSAARSGMVPAMFTCANALREGLGGEPDYEQAMHWYQRAMDAGHLSAAYFRASCALDNGSDAEKRQAIEVWLPEILHNAQHPDRAEAAYTLGMAWLTGTGVKKNRYTADKYMEFVLELNPESEAAKQVHDDLNGSLRSRMNLWQDKRKAGVEDPVAAFRSVQPAEPETSLEDVPQSDNK</sequence>
<dbReference type="PANTHER" id="PTHR43628">
    <property type="entry name" value="ACTIVATOR OF C KINASE PROTEIN 1-RELATED"/>
    <property type="match status" value="1"/>
</dbReference>
<dbReference type="Pfam" id="PF13226">
    <property type="entry name" value="DUF4034"/>
    <property type="match status" value="1"/>
</dbReference>
<comment type="caution">
    <text evidence="3">The sequence shown here is derived from an EMBL/GenBank/DDBJ whole genome shotgun (WGS) entry which is preliminary data.</text>
</comment>
<evidence type="ECO:0000313" key="4">
    <source>
        <dbReference type="Proteomes" id="UP000739284"/>
    </source>
</evidence>
<dbReference type="InterPro" id="IPR052945">
    <property type="entry name" value="Mitotic_Regulator"/>
</dbReference>
<name>A0ABS6LCM6_9GAMM</name>
<organism evidence="3 4">
    <name type="scientific">Rahnella ecdela</name>
    <dbReference type="NCBI Taxonomy" id="2816250"/>
    <lineage>
        <taxon>Bacteria</taxon>
        <taxon>Pseudomonadati</taxon>
        <taxon>Pseudomonadota</taxon>
        <taxon>Gammaproteobacteria</taxon>
        <taxon>Enterobacterales</taxon>
        <taxon>Yersiniaceae</taxon>
        <taxon>Rahnella</taxon>
    </lineage>
</organism>
<evidence type="ECO:0000259" key="2">
    <source>
        <dbReference type="Pfam" id="PF13226"/>
    </source>
</evidence>
<evidence type="ECO:0000256" key="1">
    <source>
        <dbReference type="SAM" id="MobiDB-lite"/>
    </source>
</evidence>
<dbReference type="RefSeq" id="WP_217148521.1">
    <property type="nucleotide sequence ID" value="NZ_JAFMOY010000116.1"/>
</dbReference>
<feature type="domain" description="DUF4034" evidence="2">
    <location>
        <begin position="12"/>
        <end position="275"/>
    </location>
</feature>
<dbReference type="EMBL" id="JAFMOY010000116">
    <property type="protein sequence ID" value="MBU9844683.1"/>
    <property type="molecule type" value="Genomic_DNA"/>
</dbReference>
<accession>A0ABS6LCM6</accession>
<dbReference type="InterPro" id="IPR025115">
    <property type="entry name" value="DUF4034"/>
</dbReference>
<keyword evidence="4" id="KW-1185">Reference proteome</keyword>
<dbReference type="Proteomes" id="UP000739284">
    <property type="component" value="Unassembled WGS sequence"/>
</dbReference>
<dbReference type="SMART" id="SM00671">
    <property type="entry name" value="SEL1"/>
    <property type="match status" value="2"/>
</dbReference>
<protein>
    <submittedName>
        <fullName evidence="3">DUF4034 domain-containing protein</fullName>
    </submittedName>
</protein>
<evidence type="ECO:0000313" key="3">
    <source>
        <dbReference type="EMBL" id="MBU9844683.1"/>
    </source>
</evidence>
<feature type="region of interest" description="Disordered" evidence="1">
    <location>
        <begin position="651"/>
        <end position="676"/>
    </location>
</feature>
<gene>
    <name evidence="3" type="ORF">J1784_06635</name>
</gene>
<dbReference type="InterPro" id="IPR006597">
    <property type="entry name" value="Sel1-like"/>
</dbReference>
<proteinExistence type="predicted"/>
<dbReference type="PANTHER" id="PTHR43628:SF1">
    <property type="entry name" value="CHITIN SYNTHASE REGULATORY FACTOR 2-RELATED"/>
    <property type="match status" value="1"/>
</dbReference>
<reference evidence="3 4" key="1">
    <citation type="submission" date="2021-03" db="EMBL/GenBank/DDBJ databases">
        <title>Five novel Rahnella species.</title>
        <authorList>
            <person name="Brady C."/>
            <person name="Asselin J."/>
            <person name="Beer S."/>
            <person name="Bruberg M.B."/>
            <person name="Crampton B."/>
            <person name="Venter S."/>
            <person name="Arnold D."/>
            <person name="Denman S."/>
        </authorList>
    </citation>
    <scope>NUCLEOTIDE SEQUENCE [LARGE SCALE GENOMIC DNA]</scope>
    <source>
        <strain evidence="3 4">FRB 231</strain>
    </source>
</reference>